<keyword evidence="1" id="KW-0472">Membrane</keyword>
<dbReference type="Proteomes" id="UP000321083">
    <property type="component" value="Unassembled WGS sequence"/>
</dbReference>
<feature type="transmembrane region" description="Helical" evidence="1">
    <location>
        <begin position="12"/>
        <end position="28"/>
    </location>
</feature>
<organism evidence="3 4">
    <name type="scientific">Planctomyces bekefii</name>
    <dbReference type="NCBI Taxonomy" id="1653850"/>
    <lineage>
        <taxon>Bacteria</taxon>
        <taxon>Pseudomonadati</taxon>
        <taxon>Planctomycetota</taxon>
        <taxon>Planctomycetia</taxon>
        <taxon>Planctomycetales</taxon>
        <taxon>Planctomycetaceae</taxon>
        <taxon>Planctomyces</taxon>
    </lineage>
</organism>
<gene>
    <name evidence="3" type="ORF">E3A20_21920</name>
</gene>
<protein>
    <recommendedName>
        <fullName evidence="2">ComEC/Rec2-related protein domain-containing protein</fullName>
    </recommendedName>
</protein>
<proteinExistence type="predicted"/>
<keyword evidence="1" id="KW-0812">Transmembrane</keyword>
<reference evidence="3 4" key="2">
    <citation type="submission" date="2019-08" db="EMBL/GenBank/DDBJ databases">
        <authorList>
            <person name="Henke P."/>
        </authorList>
    </citation>
    <scope>NUCLEOTIDE SEQUENCE [LARGE SCALE GENOMIC DNA]</scope>
    <source>
        <strain evidence="3">Phe10_nw2017</strain>
    </source>
</reference>
<feature type="transmembrane region" description="Helical" evidence="1">
    <location>
        <begin position="278"/>
        <end position="297"/>
    </location>
</feature>
<evidence type="ECO:0000259" key="2">
    <source>
        <dbReference type="Pfam" id="PF03772"/>
    </source>
</evidence>
<dbReference type="Pfam" id="PF03772">
    <property type="entry name" value="Competence"/>
    <property type="match status" value="1"/>
</dbReference>
<keyword evidence="1" id="KW-1133">Transmembrane helix</keyword>
<reference evidence="3 4" key="1">
    <citation type="submission" date="2019-08" db="EMBL/GenBank/DDBJ databases">
        <title>100 year-old enigma solved: identification of Planctomyces bekefii, the type genus and species of the phylum Planctomycetes.</title>
        <authorList>
            <person name="Svetlana D.N."/>
            <person name="Overmann J."/>
        </authorList>
    </citation>
    <scope>NUCLEOTIDE SEQUENCE [LARGE SCALE GENOMIC DNA]</scope>
    <source>
        <strain evidence="3">Phe10_nw2017</strain>
    </source>
</reference>
<evidence type="ECO:0000256" key="1">
    <source>
        <dbReference type="SAM" id="Phobius"/>
    </source>
</evidence>
<comment type="caution">
    <text evidence="3">The sequence shown here is derived from an EMBL/GenBank/DDBJ whole genome shotgun (WGS) entry which is preliminary data.</text>
</comment>
<accession>A0A5C6M231</accession>
<dbReference type="EMBL" id="SRHE01000553">
    <property type="protein sequence ID" value="TWW08678.1"/>
    <property type="molecule type" value="Genomic_DNA"/>
</dbReference>
<feature type="transmembrane region" description="Helical" evidence="1">
    <location>
        <begin position="58"/>
        <end position="74"/>
    </location>
</feature>
<dbReference type="InterPro" id="IPR004477">
    <property type="entry name" value="ComEC_N"/>
</dbReference>
<keyword evidence="4" id="KW-1185">Reference proteome</keyword>
<feature type="domain" description="ComEC/Rec2-related protein" evidence="2">
    <location>
        <begin position="224"/>
        <end position="298"/>
    </location>
</feature>
<dbReference type="AlphaFoldDB" id="A0A5C6M231"/>
<feature type="non-terminal residue" evidence="3">
    <location>
        <position position="298"/>
    </location>
</feature>
<evidence type="ECO:0000313" key="4">
    <source>
        <dbReference type="Proteomes" id="UP000321083"/>
    </source>
</evidence>
<sequence length="298" mass="34426">MSTKPESQKPNLYWAAIGTIIGSIYFVLGDFRVLSSALLALIISSLVFTTLKHLKKEIISFLFAFLIVFFNFNLRSERIEYADFTKLHNQYPVSYWRIISEPKDEFFSSEYLIELIVNKDSSLKENFYYQFFPLRLTAKSESKKGLEKNDIVFLEEPMNLEKLPNRKIKFTKKDKVFYNLKNSKNLVFHHHQINIIDELRIKIAEYYRNTLSKENALLITSVLLGSRSSELPDEFINPVRKLGLGHFLAASGFNLMILTLVLTWIFKHLGIKNKISSLVSMLAIIVYMGLAGFSPSVV</sequence>
<name>A0A5C6M231_9PLAN</name>
<evidence type="ECO:0000313" key="3">
    <source>
        <dbReference type="EMBL" id="TWW08678.1"/>
    </source>
</evidence>
<feature type="transmembrane region" description="Helical" evidence="1">
    <location>
        <begin position="244"/>
        <end position="266"/>
    </location>
</feature>